<protein>
    <recommendedName>
        <fullName evidence="3">Phosphotransferase</fullName>
    </recommendedName>
</protein>
<dbReference type="InterPro" id="IPR027417">
    <property type="entry name" value="P-loop_NTPase"/>
</dbReference>
<reference evidence="1 2" key="1">
    <citation type="submission" date="2020-03" db="EMBL/GenBank/DDBJ databases">
        <title>Whole genome shotgun sequence of Phytohabitans houttuyneae NBRC 108639.</title>
        <authorList>
            <person name="Komaki H."/>
            <person name="Tamura T."/>
        </authorList>
    </citation>
    <scope>NUCLEOTIDE SEQUENCE [LARGE SCALE GENOMIC DNA]</scope>
    <source>
        <strain evidence="1 2">NBRC 108639</strain>
    </source>
</reference>
<dbReference type="Pfam" id="PF13671">
    <property type="entry name" value="AAA_33"/>
    <property type="match status" value="1"/>
</dbReference>
<comment type="caution">
    <text evidence="1">The sequence shown here is derived from an EMBL/GenBank/DDBJ whole genome shotgun (WGS) entry which is preliminary data.</text>
</comment>
<dbReference type="Proteomes" id="UP000482800">
    <property type="component" value="Unassembled WGS sequence"/>
</dbReference>
<evidence type="ECO:0000313" key="1">
    <source>
        <dbReference type="EMBL" id="GFJ83032.1"/>
    </source>
</evidence>
<accession>A0A6V8KCR2</accession>
<dbReference type="RefSeq" id="WP_173064291.1">
    <property type="nucleotide sequence ID" value="NZ_BAABGO010000004.1"/>
</dbReference>
<reference evidence="1 2" key="2">
    <citation type="submission" date="2020-03" db="EMBL/GenBank/DDBJ databases">
        <authorList>
            <person name="Ichikawa N."/>
            <person name="Kimura A."/>
            <person name="Kitahashi Y."/>
            <person name="Uohara A."/>
        </authorList>
    </citation>
    <scope>NUCLEOTIDE SEQUENCE [LARGE SCALE GENOMIC DNA]</scope>
    <source>
        <strain evidence="1 2">NBRC 108639</strain>
    </source>
</reference>
<dbReference type="Gene3D" id="3.40.50.300">
    <property type="entry name" value="P-loop containing nucleotide triphosphate hydrolases"/>
    <property type="match status" value="1"/>
</dbReference>
<keyword evidence="2" id="KW-1185">Reference proteome</keyword>
<organism evidence="1 2">
    <name type="scientific">Phytohabitans houttuyneae</name>
    <dbReference type="NCBI Taxonomy" id="1076126"/>
    <lineage>
        <taxon>Bacteria</taxon>
        <taxon>Bacillati</taxon>
        <taxon>Actinomycetota</taxon>
        <taxon>Actinomycetes</taxon>
        <taxon>Micromonosporales</taxon>
        <taxon>Micromonosporaceae</taxon>
    </lineage>
</organism>
<dbReference type="EMBL" id="BLPF01000002">
    <property type="protein sequence ID" value="GFJ83032.1"/>
    <property type="molecule type" value="Genomic_DNA"/>
</dbReference>
<evidence type="ECO:0000313" key="2">
    <source>
        <dbReference type="Proteomes" id="UP000482800"/>
    </source>
</evidence>
<dbReference type="SUPFAM" id="SSF52540">
    <property type="entry name" value="P-loop containing nucleoside triphosphate hydrolases"/>
    <property type="match status" value="1"/>
</dbReference>
<name>A0A6V8KCR2_9ACTN</name>
<evidence type="ECO:0008006" key="3">
    <source>
        <dbReference type="Google" id="ProtNLM"/>
    </source>
</evidence>
<gene>
    <name evidence="1" type="ORF">Phou_072120</name>
</gene>
<dbReference type="AlphaFoldDB" id="A0A6V8KCR2"/>
<proteinExistence type="predicted"/>
<sequence>MTGVIIVTGAMAAGKSTVAQGIAERLPRAAHVRGDAFRRMVVSGRREMAPDLPAEAVAQLWLRYELAATVADRYARAGFTAVVQDIVIGPELARFVDLFATRPRHLVVLAPRPDVLATREEGRPKTGYGGGWTVEALDRELRERTPRLGLWLDTSDQTPDDTVTRILANLPAARLPD</sequence>